<accession>A0A3N6PD16</accession>
<evidence type="ECO:0000313" key="3">
    <source>
        <dbReference type="EMBL" id="RQH43067.1"/>
    </source>
</evidence>
<dbReference type="Proteomes" id="UP000269154">
    <property type="component" value="Unassembled WGS sequence"/>
</dbReference>
<proteinExistence type="predicted"/>
<comment type="caution">
    <text evidence="3">The sequence shown here is derived from an EMBL/GenBank/DDBJ whole genome shotgun (WGS) entry which is preliminary data.</text>
</comment>
<name>A0A3N6PD16_9CYAN</name>
<dbReference type="EMBL" id="RCBY01000067">
    <property type="protein sequence ID" value="RQH43067.1"/>
    <property type="molecule type" value="Genomic_DNA"/>
</dbReference>
<evidence type="ECO:0000259" key="2">
    <source>
        <dbReference type="Pfam" id="PF12770"/>
    </source>
</evidence>
<keyword evidence="4" id="KW-1185">Reference proteome</keyword>
<keyword evidence="1" id="KW-1133">Transmembrane helix</keyword>
<dbReference type="RefSeq" id="WP_124154754.1">
    <property type="nucleotide sequence ID" value="NZ_CAWOLW010000634.1"/>
</dbReference>
<feature type="transmembrane region" description="Helical" evidence="1">
    <location>
        <begin position="12"/>
        <end position="30"/>
    </location>
</feature>
<dbReference type="Pfam" id="PF12770">
    <property type="entry name" value="CHAT"/>
    <property type="match status" value="1"/>
</dbReference>
<protein>
    <submittedName>
        <fullName evidence="3">CHAT domain-containing protein</fullName>
    </submittedName>
</protein>
<gene>
    <name evidence="3" type="ORF">D5R40_13690</name>
</gene>
<dbReference type="OrthoDB" id="433405at2"/>
<organism evidence="3 4">
    <name type="scientific">Okeania hirsuta</name>
    <dbReference type="NCBI Taxonomy" id="1458930"/>
    <lineage>
        <taxon>Bacteria</taxon>
        <taxon>Bacillati</taxon>
        <taxon>Cyanobacteriota</taxon>
        <taxon>Cyanophyceae</taxon>
        <taxon>Oscillatoriophycideae</taxon>
        <taxon>Oscillatoriales</taxon>
        <taxon>Microcoleaceae</taxon>
        <taxon>Okeania</taxon>
    </lineage>
</organism>
<keyword evidence="1" id="KW-0812">Transmembrane</keyword>
<feature type="domain" description="CHAT" evidence="2">
    <location>
        <begin position="160"/>
        <end position="452"/>
    </location>
</feature>
<sequence length="454" mass="51767">MFNKRWKKNQILFFLFILVCISSITLNILLQKQPAFALQESEWDTLLENRAVKEVVNRIEQTWEKAYENYFGVNLSGFTLTAETIAKQLDLWKIQTDKNPGVVWVWPRKKTIQLVLITPNQIPVIYSVTDLEQKTVLNTAKILAGEITDPRGRHSNSYLKPAQQIYQWIVAPIEPELEKQKVDTILFCLGPGLRSLALSALHDGEKFLIEKYSIALIPAFNMIETEYNSRKNMQVLGMGASEFIDHQSLPAVPTELKQITQEFFQGKAFINQDFTVKNLQYQQQKHKFGIIHLATHAEFKSGKPSNSYIQFWNQEKLELDDIRNLKWHQPKVELLVLSACKTAVGDQQAELGFAGLAVQAGVKSALASLWYVSDVGTLALMNEFYQHFQKNPLKAEALRQAQIAMLNGKVNLKKDKLHGSGSSVKLPQELAEYGNENLSHPYYWAAFTIIGNPW</sequence>
<evidence type="ECO:0000313" key="4">
    <source>
        <dbReference type="Proteomes" id="UP000269154"/>
    </source>
</evidence>
<evidence type="ECO:0000256" key="1">
    <source>
        <dbReference type="SAM" id="Phobius"/>
    </source>
</evidence>
<reference evidence="3 4" key="1">
    <citation type="journal article" date="2018" name="ACS Chem. Biol.">
        <title>Ketoreductase domain dysfunction expands chemodiversity: malyngamide biosynthesis in the cyanobacterium Okeania hirsuta.</title>
        <authorList>
            <person name="Moss N.A."/>
            <person name="Leao T."/>
            <person name="Rankin M."/>
            <person name="McCullough T.M."/>
            <person name="Qu P."/>
            <person name="Korobeynikov A."/>
            <person name="Smith J.L."/>
            <person name="Gerwick L."/>
            <person name="Gerwick W.H."/>
        </authorList>
    </citation>
    <scope>NUCLEOTIDE SEQUENCE [LARGE SCALE GENOMIC DNA]</scope>
    <source>
        <strain evidence="3 4">PAB10Feb10-1</strain>
    </source>
</reference>
<dbReference type="InterPro" id="IPR024983">
    <property type="entry name" value="CHAT_dom"/>
</dbReference>
<keyword evidence="1" id="KW-0472">Membrane</keyword>
<dbReference type="AlphaFoldDB" id="A0A3N6PD16"/>